<dbReference type="PRINTS" id="PR00420">
    <property type="entry name" value="RNGMNOXGNASE"/>
</dbReference>
<organism evidence="9 10">
    <name type="scientific">Sphingomonas parva</name>
    <dbReference type="NCBI Taxonomy" id="2555898"/>
    <lineage>
        <taxon>Bacteria</taxon>
        <taxon>Pseudomonadati</taxon>
        <taxon>Pseudomonadota</taxon>
        <taxon>Alphaproteobacteria</taxon>
        <taxon>Sphingomonadales</taxon>
        <taxon>Sphingomonadaceae</taxon>
        <taxon>Sphingomonas</taxon>
    </lineage>
</organism>
<evidence type="ECO:0000313" key="9">
    <source>
        <dbReference type="EMBL" id="TFI59554.1"/>
    </source>
</evidence>
<dbReference type="SUPFAM" id="SSF51905">
    <property type="entry name" value="FAD/NAD(P)-binding domain"/>
    <property type="match status" value="1"/>
</dbReference>
<gene>
    <name evidence="9" type="ORF">E2493_05050</name>
</gene>
<dbReference type="OrthoDB" id="9796623at2"/>
<dbReference type="Pfam" id="PF01494">
    <property type="entry name" value="FAD_binding_3"/>
    <property type="match status" value="1"/>
</dbReference>
<keyword evidence="5" id="KW-0274">FAD</keyword>
<evidence type="ECO:0000256" key="3">
    <source>
        <dbReference type="ARBA" id="ARBA00005349"/>
    </source>
</evidence>
<keyword evidence="6" id="KW-0560">Oxidoreductase</keyword>
<dbReference type="InterPro" id="IPR002938">
    <property type="entry name" value="FAD-bd"/>
</dbReference>
<evidence type="ECO:0000313" key="10">
    <source>
        <dbReference type="Proteomes" id="UP000298213"/>
    </source>
</evidence>
<dbReference type="UniPathway" id="UPA00232"/>
<dbReference type="PANTHER" id="PTHR43876:SF7">
    <property type="entry name" value="UBIQUINONE BIOSYNTHESIS MONOOXYGENASE COQ6, MITOCHONDRIAL"/>
    <property type="match status" value="1"/>
</dbReference>
<evidence type="ECO:0000256" key="1">
    <source>
        <dbReference type="ARBA" id="ARBA00001974"/>
    </source>
</evidence>
<dbReference type="InterPro" id="IPR051205">
    <property type="entry name" value="UbiH/COQ6_monooxygenase"/>
</dbReference>
<keyword evidence="4" id="KW-0285">Flavoprotein</keyword>
<dbReference type="PANTHER" id="PTHR43876">
    <property type="entry name" value="UBIQUINONE BIOSYNTHESIS MONOOXYGENASE COQ6, MITOCHONDRIAL"/>
    <property type="match status" value="1"/>
</dbReference>
<dbReference type="InterPro" id="IPR036188">
    <property type="entry name" value="FAD/NAD-bd_sf"/>
</dbReference>
<name>A0A4Y8ZUE9_9SPHN</name>
<evidence type="ECO:0000256" key="2">
    <source>
        <dbReference type="ARBA" id="ARBA00004749"/>
    </source>
</evidence>
<keyword evidence="7" id="KW-0503">Monooxygenase</keyword>
<dbReference type="GO" id="GO:0110142">
    <property type="term" value="C:ubiquinone biosynthesis complex"/>
    <property type="evidence" value="ECO:0007669"/>
    <property type="project" value="UniProtKB-ARBA"/>
</dbReference>
<comment type="caution">
    <text evidence="9">The sequence shown here is derived from an EMBL/GenBank/DDBJ whole genome shotgun (WGS) entry which is preliminary data.</text>
</comment>
<dbReference type="Proteomes" id="UP000298213">
    <property type="component" value="Unassembled WGS sequence"/>
</dbReference>
<dbReference type="GO" id="GO:0016705">
    <property type="term" value="F:oxidoreductase activity, acting on paired donors, with incorporation or reduction of molecular oxygen"/>
    <property type="evidence" value="ECO:0007669"/>
    <property type="project" value="InterPro"/>
</dbReference>
<dbReference type="InterPro" id="IPR010971">
    <property type="entry name" value="UbiH/COQ6"/>
</dbReference>
<dbReference type="GO" id="GO:0006744">
    <property type="term" value="P:ubiquinone biosynthetic process"/>
    <property type="evidence" value="ECO:0007669"/>
    <property type="project" value="UniProtKB-UniPathway"/>
</dbReference>
<dbReference type="Gene3D" id="3.50.50.60">
    <property type="entry name" value="FAD/NAD(P)-binding domain"/>
    <property type="match status" value="2"/>
</dbReference>
<comment type="pathway">
    <text evidence="2">Cofactor biosynthesis; ubiquinone biosynthesis.</text>
</comment>
<dbReference type="RefSeq" id="WP_135084344.1">
    <property type="nucleotide sequence ID" value="NZ_SPDV01000007.1"/>
</dbReference>
<evidence type="ECO:0000256" key="5">
    <source>
        <dbReference type="ARBA" id="ARBA00022827"/>
    </source>
</evidence>
<dbReference type="NCBIfam" id="TIGR01988">
    <property type="entry name" value="Ubi-OHases"/>
    <property type="match status" value="1"/>
</dbReference>
<dbReference type="GO" id="GO:0071949">
    <property type="term" value="F:FAD binding"/>
    <property type="evidence" value="ECO:0007669"/>
    <property type="project" value="InterPro"/>
</dbReference>
<dbReference type="InterPro" id="IPR018168">
    <property type="entry name" value="Ubi_Hdrlase_CS"/>
</dbReference>
<protein>
    <submittedName>
        <fullName evidence="9">FAD-binding protein</fullName>
    </submittedName>
</protein>
<evidence type="ECO:0000256" key="7">
    <source>
        <dbReference type="ARBA" id="ARBA00023033"/>
    </source>
</evidence>
<dbReference type="PROSITE" id="PS01304">
    <property type="entry name" value="UBIH"/>
    <property type="match status" value="1"/>
</dbReference>
<comment type="cofactor">
    <cofactor evidence="1">
        <name>FAD</name>
        <dbReference type="ChEBI" id="CHEBI:57692"/>
    </cofactor>
</comment>
<comment type="similarity">
    <text evidence="3">Belongs to the UbiH/COQ6 family.</text>
</comment>
<evidence type="ECO:0000256" key="4">
    <source>
        <dbReference type="ARBA" id="ARBA00022630"/>
    </source>
</evidence>
<dbReference type="AlphaFoldDB" id="A0A4Y8ZUE9"/>
<proteinExistence type="inferred from homology"/>
<dbReference type="EMBL" id="SPDV01000007">
    <property type="protein sequence ID" value="TFI59554.1"/>
    <property type="molecule type" value="Genomic_DNA"/>
</dbReference>
<evidence type="ECO:0000259" key="8">
    <source>
        <dbReference type="Pfam" id="PF01494"/>
    </source>
</evidence>
<keyword evidence="10" id="KW-1185">Reference proteome</keyword>
<evidence type="ECO:0000256" key="6">
    <source>
        <dbReference type="ARBA" id="ARBA00023002"/>
    </source>
</evidence>
<dbReference type="GO" id="GO:0004497">
    <property type="term" value="F:monooxygenase activity"/>
    <property type="evidence" value="ECO:0007669"/>
    <property type="project" value="UniProtKB-KW"/>
</dbReference>
<feature type="domain" description="FAD-binding" evidence="8">
    <location>
        <begin position="4"/>
        <end position="336"/>
    </location>
</feature>
<accession>A0A4Y8ZUE9</accession>
<sequence>MERADVIILGGGLVGLTTAIALDRHGLSSIVVDPADPEKTLAPAFDGRATAVSSSSYRMLEAIGVAARLEGEGCPINGIRVSDGLEPGGIDFEPEEGDDPLGIMFENRRLRQALRETAAESARINLLMPASAAEVVRDANGVRVALADSRMLAAPLLIAAEGRNSPTREAAGIAMARWSYAHSAIVVTVDHEYHHENIAYEIFYPAGPFAILPMLPGTRSAIVWSVSSADAPAVADLPERALAAEIEKRMGGFLGKITIAGPRWSYPLGFHHAAGITGQRLALVGDAAHGIHPIAGQGLNLGFRDAAALVQVLVEGARLGLDLGDAQLLARYERWRSLDTFMVAAATDGLTRLYGIPGRTASAIRRFGMGLVQRVGPLRDQLMAEARGETGDMPLLLRGMPI</sequence>
<reference evidence="9 10" key="1">
    <citation type="submission" date="2019-03" db="EMBL/GenBank/DDBJ databases">
        <title>Genome sequence of Sphingomonas sp. 17J27-24.</title>
        <authorList>
            <person name="Kim M."/>
            <person name="Maeng S."/>
            <person name="Sathiyaraj S."/>
        </authorList>
    </citation>
    <scope>NUCLEOTIDE SEQUENCE [LARGE SCALE GENOMIC DNA]</scope>
    <source>
        <strain evidence="9 10">17J27-24</strain>
    </source>
</reference>
<dbReference type="FunFam" id="3.50.50.60:FF:000021">
    <property type="entry name" value="Ubiquinone biosynthesis monooxygenase COQ6"/>
    <property type="match status" value="1"/>
</dbReference>